<sequence>MMVGSSNELNTGHQVRSFSLPSKSNLINKRIEEELEKLRIKEASSTRPAEKVSLGLSGLADLYLCINQNLSLPLTQQAVSMRKHKKCVSELLKVCSNLLNFGSTTKEIVLQQKMLTADLLSELSTRNAGSTSTSTNYESKMASYISSRKEVIKRAKGLTQSLNQQVNLDSFGSSSLFQKDNHQLSAVIKALTCVNIINASVYESLLLFLSSPVSKPTFGFLVSKLIQKSTSKSIRHTKSGNELTDADIALQSLRSGFNGDKVQSVQQRLDDLIIMIQGIEIVPQRDKGPLKSKLCSDKQLLNGFAPQNCNSTASTDLDR</sequence>
<dbReference type="Proteomes" id="UP001153076">
    <property type="component" value="Unassembled WGS sequence"/>
</dbReference>
<dbReference type="InterPro" id="IPR004320">
    <property type="entry name" value="BPS1_pln"/>
</dbReference>
<comment type="caution">
    <text evidence="1">The sequence shown here is derived from an EMBL/GenBank/DDBJ whole genome shotgun (WGS) entry which is preliminary data.</text>
</comment>
<dbReference type="Pfam" id="PF03087">
    <property type="entry name" value="BPS1"/>
    <property type="match status" value="1"/>
</dbReference>
<gene>
    <name evidence="1" type="ORF">Cgig2_027534</name>
</gene>
<proteinExistence type="predicted"/>
<keyword evidence="2" id="KW-1185">Reference proteome</keyword>
<dbReference type="PANTHER" id="PTHR33070">
    <property type="entry name" value="OS06G0725500 PROTEIN"/>
    <property type="match status" value="1"/>
</dbReference>
<dbReference type="GO" id="GO:0048367">
    <property type="term" value="P:shoot system development"/>
    <property type="evidence" value="ECO:0007669"/>
    <property type="project" value="InterPro"/>
</dbReference>
<dbReference type="EMBL" id="JAKOGI010001451">
    <property type="protein sequence ID" value="KAJ8425558.1"/>
    <property type="molecule type" value="Genomic_DNA"/>
</dbReference>
<reference evidence="1" key="1">
    <citation type="submission" date="2022-04" db="EMBL/GenBank/DDBJ databases">
        <title>Carnegiea gigantea Genome sequencing and assembly v2.</title>
        <authorList>
            <person name="Copetti D."/>
            <person name="Sanderson M.J."/>
            <person name="Burquez A."/>
            <person name="Wojciechowski M.F."/>
        </authorList>
    </citation>
    <scope>NUCLEOTIDE SEQUENCE</scope>
    <source>
        <strain evidence="1">SGP5-SGP5p</strain>
        <tissue evidence="1">Aerial part</tissue>
    </source>
</reference>
<evidence type="ECO:0000313" key="1">
    <source>
        <dbReference type="EMBL" id="KAJ8425558.1"/>
    </source>
</evidence>
<accession>A0A9Q1GVY4</accession>
<dbReference type="PANTHER" id="PTHR33070:SF109">
    <property type="entry name" value="DOMAIN PROTEIN, PUTATIVE (DUF241)-RELATED"/>
    <property type="match status" value="1"/>
</dbReference>
<protein>
    <submittedName>
        <fullName evidence="1">Uncharacterized protein</fullName>
    </submittedName>
</protein>
<dbReference type="AlphaFoldDB" id="A0A9Q1GVY4"/>
<evidence type="ECO:0000313" key="2">
    <source>
        <dbReference type="Proteomes" id="UP001153076"/>
    </source>
</evidence>
<dbReference type="OrthoDB" id="1701699at2759"/>
<dbReference type="GO" id="GO:0048364">
    <property type="term" value="P:root development"/>
    <property type="evidence" value="ECO:0007669"/>
    <property type="project" value="InterPro"/>
</dbReference>
<organism evidence="1 2">
    <name type="scientific">Carnegiea gigantea</name>
    <dbReference type="NCBI Taxonomy" id="171969"/>
    <lineage>
        <taxon>Eukaryota</taxon>
        <taxon>Viridiplantae</taxon>
        <taxon>Streptophyta</taxon>
        <taxon>Embryophyta</taxon>
        <taxon>Tracheophyta</taxon>
        <taxon>Spermatophyta</taxon>
        <taxon>Magnoliopsida</taxon>
        <taxon>eudicotyledons</taxon>
        <taxon>Gunneridae</taxon>
        <taxon>Pentapetalae</taxon>
        <taxon>Caryophyllales</taxon>
        <taxon>Cactineae</taxon>
        <taxon>Cactaceae</taxon>
        <taxon>Cactoideae</taxon>
        <taxon>Echinocereeae</taxon>
        <taxon>Carnegiea</taxon>
    </lineage>
</organism>
<name>A0A9Q1GVY4_9CARY</name>